<dbReference type="GO" id="GO:0003677">
    <property type="term" value="F:DNA binding"/>
    <property type="evidence" value="ECO:0007669"/>
    <property type="project" value="UniProtKB-KW"/>
</dbReference>
<dbReference type="PROSITE" id="PS50937">
    <property type="entry name" value="HTH_MERR_2"/>
    <property type="match status" value="1"/>
</dbReference>
<dbReference type="PANTHER" id="PTHR30204">
    <property type="entry name" value="REDOX-CYCLING DRUG-SENSING TRANSCRIPTIONAL ACTIVATOR SOXR"/>
    <property type="match status" value="1"/>
</dbReference>
<dbReference type="Pfam" id="PF13411">
    <property type="entry name" value="MerR_1"/>
    <property type="match status" value="1"/>
</dbReference>
<protein>
    <submittedName>
        <fullName evidence="4">DNA-binding transcriptional MerR regulator</fullName>
    </submittedName>
</protein>
<dbReference type="Proteomes" id="UP001549098">
    <property type="component" value="Unassembled WGS sequence"/>
</dbReference>
<dbReference type="PANTHER" id="PTHR30204:SF82">
    <property type="entry name" value="TRANSCRIPTIONAL REGULATOR, MERR FAMILY"/>
    <property type="match status" value="1"/>
</dbReference>
<keyword evidence="1 4" id="KW-0238">DNA-binding</keyword>
<dbReference type="InterPro" id="IPR009061">
    <property type="entry name" value="DNA-bd_dom_put_sf"/>
</dbReference>
<evidence type="ECO:0000259" key="3">
    <source>
        <dbReference type="PROSITE" id="PS50937"/>
    </source>
</evidence>
<feature type="domain" description="HTH merR-type" evidence="3">
    <location>
        <begin position="3"/>
        <end position="72"/>
    </location>
</feature>
<dbReference type="PRINTS" id="PR00040">
    <property type="entry name" value="HTHMERR"/>
</dbReference>
<dbReference type="SMART" id="SM00422">
    <property type="entry name" value="HTH_MERR"/>
    <property type="match status" value="1"/>
</dbReference>
<dbReference type="Gene3D" id="1.10.1660.10">
    <property type="match status" value="1"/>
</dbReference>
<dbReference type="EMBL" id="JBEPLV010000001">
    <property type="protein sequence ID" value="MET3544698.1"/>
    <property type="molecule type" value="Genomic_DNA"/>
</dbReference>
<dbReference type="CDD" id="cd01109">
    <property type="entry name" value="HTH_YyaN"/>
    <property type="match status" value="1"/>
</dbReference>
<organism evidence="4 5">
    <name type="scientific">Paenibacillus favisporus</name>
    <dbReference type="NCBI Taxonomy" id="221028"/>
    <lineage>
        <taxon>Bacteria</taxon>
        <taxon>Bacillati</taxon>
        <taxon>Bacillota</taxon>
        <taxon>Bacilli</taxon>
        <taxon>Bacillales</taxon>
        <taxon>Paenibacillaceae</taxon>
        <taxon>Paenibacillus</taxon>
    </lineage>
</organism>
<sequence>MKTFSISEAAKQLNLTIYTLRYYDKEGLLPFVERTASGTRLFKESDIEALKVIECLKTTGMPIKEIKNFISWCSEGDTTLKQRYDMFLERKAAVEAQMEELKKTMEVIEHKCFYYKTALDAGTEDVHKNNKIGSNFASTY</sequence>
<dbReference type="InterPro" id="IPR047057">
    <property type="entry name" value="MerR_fam"/>
</dbReference>
<feature type="coiled-coil region" evidence="2">
    <location>
        <begin position="84"/>
        <end position="111"/>
    </location>
</feature>
<dbReference type="RefSeq" id="WP_116230215.1">
    <property type="nucleotide sequence ID" value="NZ_JBEPLV010000001.1"/>
</dbReference>
<keyword evidence="2" id="KW-0175">Coiled coil</keyword>
<accession>A0ABV2EYK0</accession>
<evidence type="ECO:0000256" key="2">
    <source>
        <dbReference type="SAM" id="Coils"/>
    </source>
</evidence>
<dbReference type="SUPFAM" id="SSF46955">
    <property type="entry name" value="Putative DNA-binding domain"/>
    <property type="match status" value="1"/>
</dbReference>
<dbReference type="PROSITE" id="PS00552">
    <property type="entry name" value="HTH_MERR_1"/>
    <property type="match status" value="1"/>
</dbReference>
<keyword evidence="5" id="KW-1185">Reference proteome</keyword>
<comment type="caution">
    <text evidence="4">The sequence shown here is derived from an EMBL/GenBank/DDBJ whole genome shotgun (WGS) entry which is preliminary data.</text>
</comment>
<evidence type="ECO:0000313" key="5">
    <source>
        <dbReference type="Proteomes" id="UP001549098"/>
    </source>
</evidence>
<reference evidence="4 5" key="1">
    <citation type="submission" date="2024-06" db="EMBL/GenBank/DDBJ databases">
        <title>Genomic Encyclopedia of Type Strains, Phase IV (KMG-IV): sequencing the most valuable type-strain genomes for metagenomic binning, comparative biology and taxonomic classification.</title>
        <authorList>
            <person name="Goeker M."/>
        </authorList>
    </citation>
    <scope>NUCLEOTIDE SEQUENCE [LARGE SCALE GENOMIC DNA]</scope>
    <source>
        <strain evidence="4 5">DSM 17253</strain>
    </source>
</reference>
<gene>
    <name evidence="4" type="ORF">ABID47_001292</name>
</gene>
<dbReference type="InterPro" id="IPR000551">
    <property type="entry name" value="MerR-type_HTH_dom"/>
</dbReference>
<evidence type="ECO:0000313" key="4">
    <source>
        <dbReference type="EMBL" id="MET3544698.1"/>
    </source>
</evidence>
<evidence type="ECO:0000256" key="1">
    <source>
        <dbReference type="ARBA" id="ARBA00023125"/>
    </source>
</evidence>
<proteinExistence type="predicted"/>
<name>A0ABV2EYK0_9BACL</name>